<accession>A0A8H6CNF4</accession>
<dbReference type="OrthoDB" id="3940621at2759"/>
<dbReference type="RefSeq" id="XP_037158878.1">
    <property type="nucleotide sequence ID" value="XM_037314202.1"/>
</dbReference>
<comment type="caution">
    <text evidence="1">The sequence shown here is derived from an EMBL/GenBank/DDBJ whole genome shotgun (WGS) entry which is preliminary data.</text>
</comment>
<proteinExistence type="predicted"/>
<name>A0A8H6CNF4_9LECA</name>
<keyword evidence="2" id="KW-1185">Reference proteome</keyword>
<protein>
    <submittedName>
        <fullName evidence="1">Uncharacterized protein</fullName>
    </submittedName>
</protein>
<dbReference type="Proteomes" id="UP000578531">
    <property type="component" value="Unassembled WGS sequence"/>
</dbReference>
<reference evidence="1 2" key="1">
    <citation type="journal article" date="2020" name="Genomics">
        <title>Complete, high-quality genomes from long-read metagenomic sequencing of two wolf lichen thalli reveals enigmatic genome architecture.</title>
        <authorList>
            <person name="McKenzie S.K."/>
            <person name="Walston R.F."/>
            <person name="Allen J.L."/>
        </authorList>
    </citation>
    <scope>NUCLEOTIDE SEQUENCE [LARGE SCALE GENOMIC DNA]</scope>
    <source>
        <strain evidence="1">WasteWater2</strain>
    </source>
</reference>
<dbReference type="EMBL" id="JACCJC010000088">
    <property type="protein sequence ID" value="KAF6226727.1"/>
    <property type="molecule type" value="Genomic_DNA"/>
</dbReference>
<organism evidence="1 2">
    <name type="scientific">Letharia columbiana</name>
    <dbReference type="NCBI Taxonomy" id="112416"/>
    <lineage>
        <taxon>Eukaryota</taxon>
        <taxon>Fungi</taxon>
        <taxon>Dikarya</taxon>
        <taxon>Ascomycota</taxon>
        <taxon>Pezizomycotina</taxon>
        <taxon>Lecanoromycetes</taxon>
        <taxon>OSLEUM clade</taxon>
        <taxon>Lecanoromycetidae</taxon>
        <taxon>Lecanorales</taxon>
        <taxon>Lecanorineae</taxon>
        <taxon>Parmeliaceae</taxon>
        <taxon>Letharia</taxon>
    </lineage>
</organism>
<dbReference type="GeneID" id="59293966"/>
<evidence type="ECO:0000313" key="1">
    <source>
        <dbReference type="EMBL" id="KAF6226727.1"/>
    </source>
</evidence>
<evidence type="ECO:0000313" key="2">
    <source>
        <dbReference type="Proteomes" id="UP000578531"/>
    </source>
</evidence>
<sequence length="278" mass="31496">MALLSKFELASLGEAGNETPVSQSQETLTAAPFGTLTLVPPEIREQIYLDLIAAGSVRFLESSKAFHNEALDILHQKGVCRLEFNIFKPRDIFPSQQFSKPILNLEIRLDLTDFVLRVPQPSNTCINKFNEWLTQSMDCVDTSQGLQPPTHPTPRKCCKILLDCNPGFSGWIPKFTFDFMKCLTGFKALVLAVANDYPGDRKRRMVERMYDPRPNPQRDMESAMHSKENEDTLHVYQTAMKALEPTLGPAEWVSDEKGAHLEFHPRAHNFSTDDGRQL</sequence>
<gene>
    <name evidence="1" type="ORF">HO173_012330</name>
</gene>
<dbReference type="AlphaFoldDB" id="A0A8H6CNF4"/>